<evidence type="ECO:0000313" key="1">
    <source>
        <dbReference type="EMBL" id="AEG00456.1"/>
    </source>
</evidence>
<name>G0A606_METMM</name>
<dbReference type="HOGENOM" id="CLU_715514_0_0_6"/>
<dbReference type="PANTHER" id="PTHR34301:SF8">
    <property type="entry name" value="ATPASE DOMAIN-CONTAINING PROTEIN"/>
    <property type="match status" value="1"/>
</dbReference>
<dbReference type="STRING" id="857087.Metme_2050"/>
<dbReference type="PANTHER" id="PTHR34301">
    <property type="entry name" value="DNA-BINDING PROTEIN-RELATED"/>
    <property type="match status" value="1"/>
</dbReference>
<gene>
    <name evidence="1" type="ordered locus">Metme_2050</name>
</gene>
<sequence length="394" mass="44383">MKANPGGQIDLSEIIGRDQVVDQLWETLEQQSIRINAERRIGKTTVIKKLCETPKAGWVPIFQDLEQYHSAMDFAQAVYREIDGYLSTKQQSARRAKDFLTAIGGSEIKGVLKLPAFNDQTPWKILLTKSIEDLVEAREQHREKPLLLWDEVPLMLQSIAAREGQTVAMEVLDTLRALRQELGAHGLRMILTGSIGFHHVIDSLKQQGYANSPLNDLYAFELPVLEPPFPQELASKLISGENIQSADVVKAAATIAELSDGFPFYIHHIVKAVKLSGLEATSEGVSQIVTKQLVDSNDPWELTHYRDRIPTYYGNDAENIVLGLLDSVAANIEPVAVADVLRELKSQGLAIDREKLLKLLKAVEQDHYLAKDEQGRYRFRFPLLQRWWKLSRGL</sequence>
<dbReference type="Gene3D" id="3.40.50.300">
    <property type="entry name" value="P-loop containing nucleotide triphosphate hydrolases"/>
    <property type="match status" value="1"/>
</dbReference>
<dbReference type="EMBL" id="CP002738">
    <property type="protein sequence ID" value="AEG00456.1"/>
    <property type="molecule type" value="Genomic_DNA"/>
</dbReference>
<reference key="2">
    <citation type="submission" date="2011-05" db="EMBL/GenBank/DDBJ databases">
        <title>Complete genome sequence of the aerobic marine methanotroph Methylomonas methanica MC09.</title>
        <authorList>
            <person name="Boden R."/>
            <person name="Cunliffe M."/>
            <person name="Scanlan J."/>
            <person name="Moussard H."/>
            <person name="Kits K.D."/>
            <person name="Klotz M."/>
            <person name="Jetten M."/>
            <person name="Vuilleumier S."/>
            <person name="Han J."/>
            <person name="Peters L."/>
            <person name="Mikhailova N."/>
            <person name="Teshima H."/>
            <person name="Tapia R."/>
            <person name="Kyrpides N."/>
            <person name="Ivanova N."/>
            <person name="Pagani I."/>
            <person name="Cheng J.-F."/>
            <person name="Goodwin L."/>
            <person name="Han C."/>
            <person name="Hauser L."/>
            <person name="Land M."/>
            <person name="Lapidus A."/>
            <person name="Lucas S."/>
            <person name="Pitluck S."/>
            <person name="Woyke T."/>
            <person name="Stein L.Y."/>
            <person name="Murrell C."/>
        </authorList>
    </citation>
    <scope>NUCLEOTIDE SEQUENCE</scope>
    <source>
        <strain>MC09</strain>
    </source>
</reference>
<dbReference type="KEGG" id="mmt:Metme_2050"/>
<evidence type="ECO:0000313" key="2">
    <source>
        <dbReference type="Proteomes" id="UP000008888"/>
    </source>
</evidence>
<accession>G0A606</accession>
<proteinExistence type="predicted"/>
<dbReference type="AlphaFoldDB" id="G0A606"/>
<dbReference type="SUPFAM" id="SSF52540">
    <property type="entry name" value="P-loop containing nucleoside triphosphate hydrolases"/>
    <property type="match status" value="1"/>
</dbReference>
<dbReference type="OrthoDB" id="1550950at2"/>
<dbReference type="Proteomes" id="UP000008888">
    <property type="component" value="Chromosome"/>
</dbReference>
<dbReference type="InterPro" id="IPR027417">
    <property type="entry name" value="P-loop_NTPase"/>
</dbReference>
<reference evidence="2" key="3">
    <citation type="submission" date="2011-05" db="EMBL/GenBank/DDBJ databases">
        <title>Complete sequence of Methylomonas methanica MC09.</title>
        <authorList>
            <consortium name="US DOE Joint Genome Institute"/>
            <person name="Lucas S."/>
            <person name="Han J."/>
            <person name="Lapidus A."/>
            <person name="Cheng J.-F."/>
            <person name="Goodwin L."/>
            <person name="Pitluck S."/>
            <person name="Peters L."/>
            <person name="Mikhailova N."/>
            <person name="Teshima H."/>
            <person name="Han C."/>
            <person name="Tapia R."/>
            <person name="Land M."/>
            <person name="Hauser L."/>
            <person name="Kyrpides N."/>
            <person name="Ivanova N."/>
            <person name="Pagani I."/>
            <person name="Stein L."/>
            <person name="Woyke T."/>
        </authorList>
    </citation>
    <scope>NUCLEOTIDE SEQUENCE [LARGE SCALE GENOMIC DNA]</scope>
    <source>
        <strain evidence="2">MC09</strain>
    </source>
</reference>
<dbReference type="eggNOG" id="COG1672">
    <property type="taxonomic scope" value="Bacteria"/>
</dbReference>
<dbReference type="RefSeq" id="WP_013818700.1">
    <property type="nucleotide sequence ID" value="NC_015572.1"/>
</dbReference>
<reference evidence="1 2" key="1">
    <citation type="journal article" date="2011" name="J. Bacteriol.">
        <title>Complete Genome Sequence of the Aerobic Marine Methanotroph Methylomonas methanica MC09.</title>
        <authorList>
            <person name="Boden R."/>
            <person name="Cunliffe M."/>
            <person name="Scanlan J."/>
            <person name="Moussard H."/>
            <person name="Kits K.D."/>
            <person name="Klotz M.G."/>
            <person name="Jetten M.S."/>
            <person name="Vuilleumier S."/>
            <person name="Han J."/>
            <person name="Peters L."/>
            <person name="Mikhailova N."/>
            <person name="Teshima H."/>
            <person name="Tapia R."/>
            <person name="Kyrpides N."/>
            <person name="Ivanova N."/>
            <person name="Pagani I."/>
            <person name="Cheng J.F."/>
            <person name="Goodwin L."/>
            <person name="Han C."/>
            <person name="Hauser L."/>
            <person name="Land M.L."/>
            <person name="Lapidus A."/>
            <person name="Lucas S."/>
            <person name="Pitluck S."/>
            <person name="Woyke T."/>
            <person name="Stein L."/>
            <person name="Murrell J.C."/>
        </authorList>
    </citation>
    <scope>NUCLEOTIDE SEQUENCE [LARGE SCALE GENOMIC DNA]</scope>
    <source>
        <strain evidence="1 2">MC09</strain>
    </source>
</reference>
<protein>
    <submittedName>
        <fullName evidence="1">Uncharacterized protein</fullName>
    </submittedName>
</protein>
<keyword evidence="2" id="KW-1185">Reference proteome</keyword>
<organism evidence="1 2">
    <name type="scientific">Methylomonas methanica (strain DSM 25384 / MC09)</name>
    <dbReference type="NCBI Taxonomy" id="857087"/>
    <lineage>
        <taxon>Bacteria</taxon>
        <taxon>Pseudomonadati</taxon>
        <taxon>Pseudomonadota</taxon>
        <taxon>Gammaproteobacteria</taxon>
        <taxon>Methylococcales</taxon>
        <taxon>Methylococcaceae</taxon>
        <taxon>Methylomonas</taxon>
    </lineage>
</organism>